<dbReference type="InterPro" id="IPR046936">
    <property type="entry name" value="BIM1-like"/>
</dbReference>
<dbReference type="EMBL" id="QVQW01000014">
    <property type="protein sequence ID" value="RKU46372.1"/>
    <property type="molecule type" value="Genomic_DNA"/>
</dbReference>
<dbReference type="PANTHER" id="PTHR34992">
    <property type="entry name" value="HYPHAL ANASTAMOSIS-7 PROTEIN"/>
    <property type="match status" value="1"/>
</dbReference>
<evidence type="ECO:0000313" key="13">
    <source>
        <dbReference type="Proteomes" id="UP000275385"/>
    </source>
</evidence>
<keyword evidence="6" id="KW-0325">Glycoprotein</keyword>
<feature type="region of interest" description="Disordered" evidence="8">
    <location>
        <begin position="169"/>
        <end position="218"/>
    </location>
</feature>
<feature type="domain" description="Copper acquisition factor BIM1-like" evidence="11">
    <location>
        <begin position="23"/>
        <end position="169"/>
    </location>
</feature>
<keyword evidence="7" id="KW-0449">Lipoprotein</keyword>
<feature type="signal peptide" evidence="10">
    <location>
        <begin position="1"/>
        <end position="21"/>
    </location>
</feature>
<gene>
    <name evidence="12" type="ORF">DL546_003426</name>
</gene>
<keyword evidence="5 9" id="KW-0472">Membrane</keyword>
<organism evidence="12 13">
    <name type="scientific">Coniochaeta pulveracea</name>
    <dbReference type="NCBI Taxonomy" id="177199"/>
    <lineage>
        <taxon>Eukaryota</taxon>
        <taxon>Fungi</taxon>
        <taxon>Dikarya</taxon>
        <taxon>Ascomycota</taxon>
        <taxon>Pezizomycotina</taxon>
        <taxon>Sordariomycetes</taxon>
        <taxon>Sordariomycetidae</taxon>
        <taxon>Coniochaetales</taxon>
        <taxon>Coniochaetaceae</taxon>
        <taxon>Coniochaeta</taxon>
    </lineage>
</organism>
<keyword evidence="9" id="KW-0812">Transmembrane</keyword>
<evidence type="ECO:0000256" key="2">
    <source>
        <dbReference type="ARBA" id="ARBA00022475"/>
    </source>
</evidence>
<dbReference type="GO" id="GO:0005886">
    <property type="term" value="C:plasma membrane"/>
    <property type="evidence" value="ECO:0007669"/>
    <property type="project" value="UniProtKB-SubCell"/>
</dbReference>
<comment type="subcellular location">
    <subcellularLocation>
        <location evidence="1">Cell membrane</location>
        <topology evidence="1">Lipid-anchor</topology>
        <topology evidence="1">GPI-anchor</topology>
    </subcellularLocation>
</comment>
<evidence type="ECO:0000256" key="10">
    <source>
        <dbReference type="SAM" id="SignalP"/>
    </source>
</evidence>
<evidence type="ECO:0000256" key="4">
    <source>
        <dbReference type="ARBA" id="ARBA00022729"/>
    </source>
</evidence>
<sequence length="287" mass="30379">MARIHLGLLIIGAVGVMATSADMGPAAFMWPADRVWNGEMDNTAPCGSVAGPTNRTRYPIKDGVVALVAQDDSYSVTMSISFQNDPKSQSDFTYSLEPVPIREVDPGHTCLHIADPPSNIAPGTNATIQLQYTADFDRPENQTFYACTDITYVDAADFNSADVPCFNATTDEDVPAPTSTGTPTNLPGHGDNGPPLTSPTEQTSAVPEADTSSGKSLSKGAMAGAVVGSVVGFALFVGLGVLFYRERQRKMRLERQRDSARGVGWRADDPGKDSVSAGSFKLGNLAK</sequence>
<evidence type="ECO:0000256" key="5">
    <source>
        <dbReference type="ARBA" id="ARBA00023136"/>
    </source>
</evidence>
<evidence type="ECO:0000259" key="11">
    <source>
        <dbReference type="Pfam" id="PF20238"/>
    </source>
</evidence>
<feature type="compositionally biased region" description="Polar residues" evidence="8">
    <location>
        <begin position="198"/>
        <end position="216"/>
    </location>
</feature>
<dbReference type="InterPro" id="IPR046530">
    <property type="entry name" value="BIM1-like_dom"/>
</dbReference>
<dbReference type="CDD" id="cd21176">
    <property type="entry name" value="LPMO_auxiliary-like"/>
    <property type="match status" value="1"/>
</dbReference>
<dbReference type="PANTHER" id="PTHR34992:SF5">
    <property type="entry name" value="ANCHORED PROTEIN, PUTATIVE (AFU_ORTHOLOGUE AFUA_6G02800)-RELATED"/>
    <property type="match status" value="1"/>
</dbReference>
<evidence type="ECO:0000256" key="8">
    <source>
        <dbReference type="SAM" id="MobiDB-lite"/>
    </source>
</evidence>
<evidence type="ECO:0000313" key="12">
    <source>
        <dbReference type="EMBL" id="RKU46372.1"/>
    </source>
</evidence>
<dbReference type="STRING" id="177199.A0A420YEL7"/>
<dbReference type="OrthoDB" id="2587363at2759"/>
<evidence type="ECO:0000256" key="1">
    <source>
        <dbReference type="ARBA" id="ARBA00004609"/>
    </source>
</evidence>
<keyword evidence="2" id="KW-1003">Cell membrane</keyword>
<proteinExistence type="predicted"/>
<dbReference type="GO" id="GO:0098552">
    <property type="term" value="C:side of membrane"/>
    <property type="evidence" value="ECO:0007669"/>
    <property type="project" value="UniProtKB-KW"/>
</dbReference>
<name>A0A420YEL7_9PEZI</name>
<evidence type="ECO:0000256" key="6">
    <source>
        <dbReference type="ARBA" id="ARBA00023180"/>
    </source>
</evidence>
<feature type="transmembrane region" description="Helical" evidence="9">
    <location>
        <begin position="221"/>
        <end position="244"/>
    </location>
</feature>
<feature type="chain" id="PRO_5019138066" description="Copper acquisition factor BIM1-like domain-containing protein" evidence="10">
    <location>
        <begin position="22"/>
        <end position="287"/>
    </location>
</feature>
<keyword evidence="3" id="KW-0336">GPI-anchor</keyword>
<accession>A0A420YEL7</accession>
<dbReference type="CDD" id="cd12087">
    <property type="entry name" value="TM_EGFR-like"/>
    <property type="match status" value="1"/>
</dbReference>
<feature type="region of interest" description="Disordered" evidence="8">
    <location>
        <begin position="253"/>
        <end position="287"/>
    </location>
</feature>
<reference evidence="12 13" key="1">
    <citation type="submission" date="2018-08" db="EMBL/GenBank/DDBJ databases">
        <title>Draft genome of the lignicolous fungus Coniochaeta pulveracea.</title>
        <authorList>
            <person name="Borstlap C.J."/>
            <person name="De Witt R.N."/>
            <person name="Botha A."/>
            <person name="Volschenk H."/>
        </authorList>
    </citation>
    <scope>NUCLEOTIDE SEQUENCE [LARGE SCALE GENOMIC DNA]</scope>
    <source>
        <strain evidence="12 13">CAB683</strain>
    </source>
</reference>
<protein>
    <recommendedName>
        <fullName evidence="11">Copper acquisition factor BIM1-like domain-containing protein</fullName>
    </recommendedName>
</protein>
<feature type="compositionally biased region" description="Basic and acidic residues" evidence="8">
    <location>
        <begin position="253"/>
        <end position="272"/>
    </location>
</feature>
<evidence type="ECO:0000256" key="3">
    <source>
        <dbReference type="ARBA" id="ARBA00022622"/>
    </source>
</evidence>
<evidence type="ECO:0000256" key="7">
    <source>
        <dbReference type="ARBA" id="ARBA00023288"/>
    </source>
</evidence>
<dbReference type="Proteomes" id="UP000275385">
    <property type="component" value="Unassembled WGS sequence"/>
</dbReference>
<dbReference type="Pfam" id="PF20238">
    <property type="entry name" value="BIM1-like_dom"/>
    <property type="match status" value="1"/>
</dbReference>
<keyword evidence="13" id="KW-1185">Reference proteome</keyword>
<keyword evidence="9" id="KW-1133">Transmembrane helix</keyword>
<comment type="caution">
    <text evidence="12">The sequence shown here is derived from an EMBL/GenBank/DDBJ whole genome shotgun (WGS) entry which is preliminary data.</text>
</comment>
<keyword evidence="4 10" id="KW-0732">Signal</keyword>
<evidence type="ECO:0000256" key="9">
    <source>
        <dbReference type="SAM" id="Phobius"/>
    </source>
</evidence>
<dbReference type="AlphaFoldDB" id="A0A420YEL7"/>